<sequence length="195" mass="19096">MKKTLAAITLAGSIALIGAVPAMATNNRYPAPPANSAVSDGTVGPGERFVFRGNGFKAGEGLIIKVTPGGRPSSNGASVNGRGMSVSAKITLPLAPQELSTSADTSGAFSFPVTISETGVYTLTATGLESGVTASSSITVQGAAVNAASSTTGGLADTGADSNLMIWSLVGAGALAAGITSVVVVRRRAKADVAA</sequence>
<evidence type="ECO:0000313" key="4">
    <source>
        <dbReference type="Proteomes" id="UP001252243"/>
    </source>
</evidence>
<feature type="chain" id="PRO_5045371127" evidence="2">
    <location>
        <begin position="25"/>
        <end position="195"/>
    </location>
</feature>
<evidence type="ECO:0000256" key="1">
    <source>
        <dbReference type="SAM" id="Phobius"/>
    </source>
</evidence>
<evidence type="ECO:0000313" key="3">
    <source>
        <dbReference type="EMBL" id="MDR7083187.1"/>
    </source>
</evidence>
<feature type="signal peptide" evidence="2">
    <location>
        <begin position="1"/>
        <end position="24"/>
    </location>
</feature>
<comment type="caution">
    <text evidence="3">The sequence shown here is derived from an EMBL/GenBank/DDBJ whole genome shotgun (WGS) entry which is preliminary data.</text>
</comment>
<dbReference type="NCBIfam" id="TIGR01167">
    <property type="entry name" value="LPXTG_anchor"/>
    <property type="match status" value="1"/>
</dbReference>
<evidence type="ECO:0000256" key="2">
    <source>
        <dbReference type="SAM" id="SignalP"/>
    </source>
</evidence>
<protein>
    <submittedName>
        <fullName evidence="3">LPXTG-motif cell wall-anchored protein</fullName>
    </submittedName>
</protein>
<dbReference type="Proteomes" id="UP001252243">
    <property type="component" value="Unassembled WGS sequence"/>
</dbReference>
<reference evidence="3 4" key="1">
    <citation type="submission" date="2023-07" db="EMBL/GenBank/DDBJ databases">
        <title>Sorghum-associated microbial communities from plants grown in Nebraska, USA.</title>
        <authorList>
            <person name="Schachtman D."/>
        </authorList>
    </citation>
    <scope>NUCLEOTIDE SEQUENCE [LARGE SCALE GENOMIC DNA]</scope>
    <source>
        <strain evidence="3 4">BE167</strain>
    </source>
</reference>
<keyword evidence="4" id="KW-1185">Reference proteome</keyword>
<proteinExistence type="predicted"/>
<dbReference type="RefSeq" id="WP_310057482.1">
    <property type="nucleotide sequence ID" value="NZ_JAVDVQ010000009.1"/>
</dbReference>
<feature type="transmembrane region" description="Helical" evidence="1">
    <location>
        <begin position="164"/>
        <end position="185"/>
    </location>
</feature>
<keyword evidence="1" id="KW-0812">Transmembrane</keyword>
<gene>
    <name evidence="3" type="ORF">J2X01_002480</name>
</gene>
<dbReference type="EMBL" id="JAVDVQ010000009">
    <property type="protein sequence ID" value="MDR7083187.1"/>
    <property type="molecule type" value="Genomic_DNA"/>
</dbReference>
<keyword evidence="1" id="KW-1133">Transmembrane helix</keyword>
<name>A0ABU1UDA6_9MICC</name>
<organism evidence="3 4">
    <name type="scientific">Arthrobacter ginsengisoli</name>
    <dbReference type="NCBI Taxonomy" id="1356565"/>
    <lineage>
        <taxon>Bacteria</taxon>
        <taxon>Bacillati</taxon>
        <taxon>Actinomycetota</taxon>
        <taxon>Actinomycetes</taxon>
        <taxon>Micrococcales</taxon>
        <taxon>Micrococcaceae</taxon>
        <taxon>Arthrobacter</taxon>
    </lineage>
</organism>
<accession>A0ABU1UDA6</accession>
<keyword evidence="2" id="KW-0732">Signal</keyword>
<keyword evidence="1" id="KW-0472">Membrane</keyword>